<accession>A0ABU0GMY9</accession>
<evidence type="ECO:0000256" key="1">
    <source>
        <dbReference type="SAM" id="MobiDB-lite"/>
    </source>
</evidence>
<dbReference type="RefSeq" id="WP_134850791.1">
    <property type="nucleotide sequence ID" value="NZ_CP194061.1"/>
</dbReference>
<protein>
    <submittedName>
        <fullName evidence="2">Uncharacterized protein</fullName>
    </submittedName>
</protein>
<name>A0ABU0GMY9_9CELL</name>
<evidence type="ECO:0000313" key="2">
    <source>
        <dbReference type="EMBL" id="MDQ0426731.1"/>
    </source>
</evidence>
<organism evidence="2 3">
    <name type="scientific">Cellulomonas iranensis</name>
    <dbReference type="NCBI Taxonomy" id="76862"/>
    <lineage>
        <taxon>Bacteria</taxon>
        <taxon>Bacillati</taxon>
        <taxon>Actinomycetota</taxon>
        <taxon>Actinomycetes</taxon>
        <taxon>Micrococcales</taxon>
        <taxon>Cellulomonadaceae</taxon>
        <taxon>Cellulomonas</taxon>
    </lineage>
</organism>
<dbReference type="Proteomes" id="UP001240250">
    <property type="component" value="Unassembled WGS sequence"/>
</dbReference>
<feature type="compositionally biased region" description="Basic and acidic residues" evidence="1">
    <location>
        <begin position="81"/>
        <end position="93"/>
    </location>
</feature>
<feature type="region of interest" description="Disordered" evidence="1">
    <location>
        <begin position="54"/>
        <end position="93"/>
    </location>
</feature>
<proteinExistence type="predicted"/>
<keyword evidence="3" id="KW-1185">Reference proteome</keyword>
<evidence type="ECO:0000313" key="3">
    <source>
        <dbReference type="Proteomes" id="UP001240250"/>
    </source>
</evidence>
<dbReference type="EMBL" id="JAUSVM010000001">
    <property type="protein sequence ID" value="MDQ0426731.1"/>
    <property type="molecule type" value="Genomic_DNA"/>
</dbReference>
<sequence length="93" mass="10290">MADETDPRVDVTDADILAAKRAWLSACDRGLDPARTARLHDSYRWLVSAQAQQIAEQFRQTHRRRRDGGDGPSSSADADEDVRPTRGSDPRAG</sequence>
<gene>
    <name evidence="2" type="ORF">JO380_003112</name>
</gene>
<comment type="caution">
    <text evidence="2">The sequence shown here is derived from an EMBL/GenBank/DDBJ whole genome shotgun (WGS) entry which is preliminary data.</text>
</comment>
<reference evidence="2 3" key="1">
    <citation type="submission" date="2023-07" db="EMBL/GenBank/DDBJ databases">
        <title>Sequencing the genomes of 1000 actinobacteria strains.</title>
        <authorList>
            <person name="Klenk H.-P."/>
        </authorList>
    </citation>
    <scope>NUCLEOTIDE SEQUENCE [LARGE SCALE GENOMIC DNA]</scope>
    <source>
        <strain evidence="2 3">DSM 14785</strain>
    </source>
</reference>